<name>A0AAW7XKN6_9GAMM</name>
<dbReference type="RefSeq" id="WP_075171767.1">
    <property type="nucleotide sequence ID" value="NZ_CP041336.1"/>
</dbReference>
<feature type="domain" description="EF-hand" evidence="2">
    <location>
        <begin position="72"/>
        <end position="89"/>
    </location>
</feature>
<dbReference type="InterPro" id="IPR018247">
    <property type="entry name" value="EF_Hand_1_Ca_BS"/>
</dbReference>
<protein>
    <recommendedName>
        <fullName evidence="2">EF-hand domain-containing protein</fullName>
    </recommendedName>
</protein>
<dbReference type="InterPro" id="IPR002048">
    <property type="entry name" value="EF_hand_dom"/>
</dbReference>
<dbReference type="Gene3D" id="1.10.238.10">
    <property type="entry name" value="EF-hand"/>
    <property type="match status" value="1"/>
</dbReference>
<dbReference type="PROSITE" id="PS00018">
    <property type="entry name" value="EF_HAND_1"/>
    <property type="match status" value="1"/>
</dbReference>
<reference evidence="3" key="1">
    <citation type="submission" date="2023-07" db="EMBL/GenBank/DDBJ databases">
        <title>Genome content predicts the carbon catabolic preferences of heterotrophic bacteria.</title>
        <authorList>
            <person name="Gralka M."/>
        </authorList>
    </citation>
    <scope>NUCLEOTIDE SEQUENCE</scope>
    <source>
        <strain evidence="3">I2M16</strain>
    </source>
</reference>
<dbReference type="Proteomes" id="UP001169862">
    <property type="component" value="Unassembled WGS sequence"/>
</dbReference>
<evidence type="ECO:0000256" key="1">
    <source>
        <dbReference type="SAM" id="SignalP"/>
    </source>
</evidence>
<dbReference type="SUPFAM" id="SSF47473">
    <property type="entry name" value="EF-hand"/>
    <property type="match status" value="1"/>
</dbReference>
<feature type="signal peptide" evidence="1">
    <location>
        <begin position="1"/>
        <end position="26"/>
    </location>
</feature>
<dbReference type="GO" id="GO:0005509">
    <property type="term" value="F:calcium ion binding"/>
    <property type="evidence" value="ECO:0007669"/>
    <property type="project" value="InterPro"/>
</dbReference>
<dbReference type="EMBL" id="JAUOPG010000010">
    <property type="protein sequence ID" value="MDO6454859.1"/>
    <property type="molecule type" value="Genomic_DNA"/>
</dbReference>
<organism evidence="3 4">
    <name type="scientific">Neptunomonas phycophila</name>
    <dbReference type="NCBI Taxonomy" id="1572645"/>
    <lineage>
        <taxon>Bacteria</taxon>
        <taxon>Pseudomonadati</taxon>
        <taxon>Pseudomonadota</taxon>
        <taxon>Gammaproteobacteria</taxon>
        <taxon>Oceanospirillales</taxon>
        <taxon>Oceanospirillaceae</taxon>
        <taxon>Neptunomonas</taxon>
    </lineage>
</organism>
<proteinExistence type="predicted"/>
<comment type="caution">
    <text evidence="3">The sequence shown here is derived from an EMBL/GenBank/DDBJ whole genome shotgun (WGS) entry which is preliminary data.</text>
</comment>
<dbReference type="GeneID" id="89455775"/>
<evidence type="ECO:0000259" key="2">
    <source>
        <dbReference type="Pfam" id="PF13202"/>
    </source>
</evidence>
<dbReference type="InterPro" id="IPR011992">
    <property type="entry name" value="EF-hand-dom_pair"/>
</dbReference>
<dbReference type="AlphaFoldDB" id="A0AAW7XKN6"/>
<dbReference type="Pfam" id="PF13202">
    <property type="entry name" value="EF-hand_5"/>
    <property type="match status" value="1"/>
</dbReference>
<evidence type="ECO:0000313" key="3">
    <source>
        <dbReference type="EMBL" id="MDO6454859.1"/>
    </source>
</evidence>
<evidence type="ECO:0000313" key="4">
    <source>
        <dbReference type="Proteomes" id="UP001169862"/>
    </source>
</evidence>
<accession>A0AAW7XKN6</accession>
<gene>
    <name evidence="3" type="ORF">Q4490_14905</name>
</gene>
<keyword evidence="1" id="KW-0732">Signal</keyword>
<feature type="chain" id="PRO_5043767965" description="EF-hand domain-containing protein" evidence="1">
    <location>
        <begin position="27"/>
        <end position="111"/>
    </location>
</feature>
<sequence>MRFITVALSTVLVSNICLSNAMMANASTQKDQDGTHKVQAQKKHLLKKLDRNNDQRLSFIEAMEDLNFAENFLELDLNKDGYISSQELNAPQSMITGQLKHLLGSTALIQL</sequence>